<dbReference type="Gene3D" id="3.80.10.10">
    <property type="entry name" value="Ribonuclease Inhibitor"/>
    <property type="match status" value="1"/>
</dbReference>
<evidence type="ECO:0000313" key="3">
    <source>
        <dbReference type="Proteomes" id="UP000623467"/>
    </source>
</evidence>
<dbReference type="Pfam" id="PF12937">
    <property type="entry name" value="F-box-like"/>
    <property type="match status" value="1"/>
</dbReference>
<sequence length="496" mass="55441">MPLCRTCGFDSATDLEEMQPNTILGRIDLRNRLSELDALITSLTTERERLRRVADRIVYPVLSLPPEITAEIFLRCIPPQSNLSESPSEAPLLLAQICRQWRQIALDTPHLWQSLLFRDGEASIELLRLWLSRSGSLPLTLDLKCWDPPRVGTLMELSLLHSHRWRDVKFGLPHTSFSELDLRQVSLPLLDSISLRAVQWSSEDDSVVHTVTITHAPSLRHAHLFDLPSLKMVIPWAPLTTLTLLHNLPFTECISLLQGCPNLINLTVSTAGPVAVNADHIILNSLETLTCNFGTASILEHLTLPRLSRLDVSNVRDPQHAAMLSAFIGRSGCPLQFLAVRDIRDISPVVLVHFLRAVPDSVSDVEFAWARGGSGEPIFSALQLTGIIPQLKVLQLHVSGRMDNEEYKHLLKMLSARVEGRPPRVPLESMTLHVITKQRLLGIMPRSSRIAELRQLATVGMKVKFTITSYDSTPHVVLDLSAQGASFRYFSNQSSD</sequence>
<organism evidence="2 3">
    <name type="scientific">Mycena sanguinolenta</name>
    <dbReference type="NCBI Taxonomy" id="230812"/>
    <lineage>
        <taxon>Eukaryota</taxon>
        <taxon>Fungi</taxon>
        <taxon>Dikarya</taxon>
        <taxon>Basidiomycota</taxon>
        <taxon>Agaricomycotina</taxon>
        <taxon>Agaricomycetes</taxon>
        <taxon>Agaricomycetidae</taxon>
        <taxon>Agaricales</taxon>
        <taxon>Marasmiineae</taxon>
        <taxon>Mycenaceae</taxon>
        <taxon>Mycena</taxon>
    </lineage>
</organism>
<evidence type="ECO:0000313" key="2">
    <source>
        <dbReference type="EMBL" id="KAF7375563.1"/>
    </source>
</evidence>
<protein>
    <submittedName>
        <fullName evidence="2">F-box domain-containing protein</fullName>
    </submittedName>
</protein>
<comment type="caution">
    <text evidence="2">The sequence shown here is derived from an EMBL/GenBank/DDBJ whole genome shotgun (WGS) entry which is preliminary data.</text>
</comment>
<dbReference type="SUPFAM" id="SSF81383">
    <property type="entry name" value="F-box domain"/>
    <property type="match status" value="1"/>
</dbReference>
<reference evidence="2" key="1">
    <citation type="submission" date="2020-05" db="EMBL/GenBank/DDBJ databases">
        <title>Mycena genomes resolve the evolution of fungal bioluminescence.</title>
        <authorList>
            <person name="Tsai I.J."/>
        </authorList>
    </citation>
    <scope>NUCLEOTIDE SEQUENCE</scope>
    <source>
        <strain evidence="2">160909Yilan</strain>
    </source>
</reference>
<dbReference type="EMBL" id="JACAZH010000002">
    <property type="protein sequence ID" value="KAF7375563.1"/>
    <property type="molecule type" value="Genomic_DNA"/>
</dbReference>
<proteinExistence type="predicted"/>
<keyword evidence="3" id="KW-1185">Reference proteome</keyword>
<dbReference type="InterPro" id="IPR001810">
    <property type="entry name" value="F-box_dom"/>
</dbReference>
<name>A0A8H6ZAX5_9AGAR</name>
<dbReference type="InterPro" id="IPR032675">
    <property type="entry name" value="LRR_dom_sf"/>
</dbReference>
<evidence type="ECO:0000259" key="1">
    <source>
        <dbReference type="Pfam" id="PF12937"/>
    </source>
</evidence>
<feature type="domain" description="F-box" evidence="1">
    <location>
        <begin position="62"/>
        <end position="118"/>
    </location>
</feature>
<dbReference type="Proteomes" id="UP000623467">
    <property type="component" value="Unassembled WGS sequence"/>
</dbReference>
<accession>A0A8H6ZAX5</accession>
<gene>
    <name evidence="2" type="ORF">MSAN_00444500</name>
</gene>
<dbReference type="Gene3D" id="1.20.1280.50">
    <property type="match status" value="1"/>
</dbReference>
<dbReference type="InterPro" id="IPR036047">
    <property type="entry name" value="F-box-like_dom_sf"/>
</dbReference>
<dbReference type="OrthoDB" id="2269034at2759"/>
<dbReference type="AlphaFoldDB" id="A0A8H6ZAX5"/>